<dbReference type="RefSeq" id="WP_133330734.1">
    <property type="nucleotide sequence ID" value="NZ_SMYL01000012.1"/>
</dbReference>
<feature type="region of interest" description="Disordered" evidence="1">
    <location>
        <begin position="68"/>
        <end position="87"/>
    </location>
</feature>
<evidence type="ECO:0000313" key="2">
    <source>
        <dbReference type="EMBL" id="TDK61981.1"/>
    </source>
</evidence>
<feature type="compositionally biased region" description="Polar residues" evidence="1">
    <location>
        <begin position="1"/>
        <end position="13"/>
    </location>
</feature>
<organism evidence="2 3">
    <name type="scientific">Sapientia aquatica</name>
    <dbReference type="NCBI Taxonomy" id="1549640"/>
    <lineage>
        <taxon>Bacteria</taxon>
        <taxon>Pseudomonadati</taxon>
        <taxon>Pseudomonadota</taxon>
        <taxon>Betaproteobacteria</taxon>
        <taxon>Burkholderiales</taxon>
        <taxon>Oxalobacteraceae</taxon>
        <taxon>Sapientia</taxon>
    </lineage>
</organism>
<sequence>METINTEPSSLSHTDFKEKSKDRASFDKKAGEGRANPMGGVEDMEKRDVKDTLLNGLDLIKGGVKLNENKKREDNPGFQLERSIPLS</sequence>
<proteinExistence type="predicted"/>
<evidence type="ECO:0000313" key="3">
    <source>
        <dbReference type="Proteomes" id="UP000294829"/>
    </source>
</evidence>
<name>A0A4R5VV45_9BURK</name>
<protein>
    <submittedName>
        <fullName evidence="2">Uncharacterized protein</fullName>
    </submittedName>
</protein>
<dbReference type="EMBL" id="SMYL01000012">
    <property type="protein sequence ID" value="TDK61981.1"/>
    <property type="molecule type" value="Genomic_DNA"/>
</dbReference>
<evidence type="ECO:0000256" key="1">
    <source>
        <dbReference type="SAM" id="MobiDB-lite"/>
    </source>
</evidence>
<reference evidence="2 3" key="1">
    <citation type="submission" date="2019-03" db="EMBL/GenBank/DDBJ databases">
        <title>Sapientia aquatica gen. nov., sp. nov., isolated from a crater lake.</title>
        <authorList>
            <person name="Felfoldi T."/>
            <person name="Szabo A."/>
            <person name="Toth E."/>
            <person name="Schumann P."/>
            <person name="Keki Z."/>
            <person name="Marialigeti K."/>
            <person name="Mathe I."/>
        </authorList>
    </citation>
    <scope>NUCLEOTIDE SEQUENCE [LARGE SCALE GENOMIC DNA]</scope>
    <source>
        <strain evidence="2 3">SA-152</strain>
    </source>
</reference>
<dbReference type="AlphaFoldDB" id="A0A4R5VV45"/>
<accession>A0A4R5VV45</accession>
<feature type="region of interest" description="Disordered" evidence="1">
    <location>
        <begin position="1"/>
        <end position="47"/>
    </location>
</feature>
<keyword evidence="3" id="KW-1185">Reference proteome</keyword>
<dbReference type="OrthoDB" id="8610629at2"/>
<feature type="compositionally biased region" description="Basic and acidic residues" evidence="1">
    <location>
        <begin position="14"/>
        <end position="32"/>
    </location>
</feature>
<dbReference type="Proteomes" id="UP000294829">
    <property type="component" value="Unassembled WGS sequence"/>
</dbReference>
<gene>
    <name evidence="2" type="ORF">E2I14_17020</name>
</gene>
<comment type="caution">
    <text evidence="2">The sequence shown here is derived from an EMBL/GenBank/DDBJ whole genome shotgun (WGS) entry which is preliminary data.</text>
</comment>